<evidence type="ECO:0000313" key="2">
    <source>
        <dbReference type="EMBL" id="KDO85569.1"/>
    </source>
</evidence>
<accession>A0A067H131</accession>
<protein>
    <submittedName>
        <fullName evidence="2">Uncharacterized protein</fullName>
    </submittedName>
</protein>
<dbReference type="EMBL" id="KK784873">
    <property type="protein sequence ID" value="KDO85569.1"/>
    <property type="molecule type" value="Genomic_DNA"/>
</dbReference>
<dbReference type="Proteomes" id="UP000027120">
    <property type="component" value="Unassembled WGS sequence"/>
</dbReference>
<dbReference type="PANTHER" id="PTHR37744">
    <property type="entry name" value="STAR LIPID TRANSFER-LIKE PROTEIN"/>
    <property type="match status" value="1"/>
</dbReference>
<proteinExistence type="predicted"/>
<sequence>MESDTDAGVNGTHWWWTLASTGQLGWGIASFRKGYAGDSRLMPVKAFGVASLFVGSAASASLAFLQASGIRKVNTGRRLARSGCKYQNATWYSFKNTSQKNG</sequence>
<keyword evidence="1" id="KW-1133">Transmembrane helix</keyword>
<gene>
    <name evidence="2" type="ORF">CISIN_1g034160mg</name>
</gene>
<evidence type="ECO:0000256" key="1">
    <source>
        <dbReference type="SAM" id="Phobius"/>
    </source>
</evidence>
<feature type="transmembrane region" description="Helical" evidence="1">
    <location>
        <begin position="46"/>
        <end position="65"/>
    </location>
</feature>
<dbReference type="AlphaFoldDB" id="A0A067H131"/>
<keyword evidence="1" id="KW-0472">Membrane</keyword>
<keyword evidence="1" id="KW-0812">Transmembrane</keyword>
<keyword evidence="3" id="KW-1185">Reference proteome</keyword>
<dbReference type="PANTHER" id="PTHR37744:SF1">
    <property type="entry name" value="STAR LIPID TRANSFER-LIKE PROTEIN"/>
    <property type="match status" value="1"/>
</dbReference>
<evidence type="ECO:0000313" key="3">
    <source>
        <dbReference type="Proteomes" id="UP000027120"/>
    </source>
</evidence>
<name>A0A067H131_CITSI</name>
<organism evidence="2 3">
    <name type="scientific">Citrus sinensis</name>
    <name type="common">Sweet orange</name>
    <name type="synonym">Citrus aurantium var. sinensis</name>
    <dbReference type="NCBI Taxonomy" id="2711"/>
    <lineage>
        <taxon>Eukaryota</taxon>
        <taxon>Viridiplantae</taxon>
        <taxon>Streptophyta</taxon>
        <taxon>Embryophyta</taxon>
        <taxon>Tracheophyta</taxon>
        <taxon>Spermatophyta</taxon>
        <taxon>Magnoliopsida</taxon>
        <taxon>eudicotyledons</taxon>
        <taxon>Gunneridae</taxon>
        <taxon>Pentapetalae</taxon>
        <taxon>rosids</taxon>
        <taxon>malvids</taxon>
        <taxon>Sapindales</taxon>
        <taxon>Rutaceae</taxon>
        <taxon>Aurantioideae</taxon>
        <taxon>Citrus</taxon>
    </lineage>
</organism>
<reference evidence="2 3" key="1">
    <citation type="submission" date="2014-04" db="EMBL/GenBank/DDBJ databases">
        <authorList>
            <consortium name="International Citrus Genome Consortium"/>
            <person name="Gmitter F."/>
            <person name="Chen C."/>
            <person name="Farmerie W."/>
            <person name="Harkins T."/>
            <person name="Desany B."/>
            <person name="Mohiuddin M."/>
            <person name="Kodira C."/>
            <person name="Borodovsky M."/>
            <person name="Lomsadze A."/>
            <person name="Burns P."/>
            <person name="Jenkins J."/>
            <person name="Prochnik S."/>
            <person name="Shu S."/>
            <person name="Chapman J."/>
            <person name="Pitluck S."/>
            <person name="Schmutz J."/>
            <person name="Rokhsar D."/>
        </authorList>
    </citation>
    <scope>NUCLEOTIDE SEQUENCE</scope>
</reference>